<feature type="compositionally biased region" description="Basic and acidic residues" evidence="2">
    <location>
        <begin position="1"/>
        <end position="25"/>
    </location>
</feature>
<protein>
    <submittedName>
        <fullName evidence="3">Myosin heavy chain-like protein</fullName>
    </submittedName>
</protein>
<sequence>MTSDSDRPESPSFDERRSSNDECTRPNDIAGPHYRSTCTLQSLERLKELCRIPPGIMAEAQIADPTESPESHRDGYFCVYEIYFKGCGLTFPLPEALVRYLAALEIALPQLTPNLLRTILGIITVAAEAGYVIGVAELNELLSVRSSSKKTGYFSAYPNANRNIISHLPNKDENWHHPWFLIKKTPASIRNLADLLPSKWSAKPAFVAPTLPSEEFTGFFKIILEGETLWNSFTLERFLEANHRLRMSPPGQLHQLPPPPSTQGLSSRALAAKRKALSKPIVEACEEKKEFLAAAIDKKDYSRTLLVDDNSAEGTRSVAAYRLTPRRERRDGRSPRKAQYPCRDSPCPPRDDFSNEPLKNLICRKRDRSNRDGSSPQREKSRARTDRSSRSSPSTKPMGPPRPVDISSSSQPDSEKTVRSASPKKGDSESRDASSKLKPALVPQVKSLSDFKFYNSSSFTAMEKEGSVFRCFKTRSGAILPDFDKWRPAIRERYLFHAHHSSRANGELNDMIEHYEGLVIGREKEIDTWKKKLSALEADLHSSSSSRHELEDRVDNLTSELAKVKGELQDQYDQNNQLQDEFTGVQGRLCESESIAYTLHNQLAELDAKYKTITKLRDSELARSASKAIKEVKGRGMKLIQGAIRFIQTEKARSDLESDIKEHESNLILLDQIHDKDFSEVQERTELSANLSEKRSRLAALPTSTFNPQHFEEFFTESPPISESGLDWAGSSETEDVVPPEVPAAPEVTPEDGCTVESGPGASSDQTPAKEVNETLSAETESEVAVNP</sequence>
<feature type="compositionally biased region" description="Basic and acidic residues" evidence="2">
    <location>
        <begin position="377"/>
        <end position="389"/>
    </location>
</feature>
<evidence type="ECO:0000313" key="3">
    <source>
        <dbReference type="EMBL" id="CCD74471.1"/>
    </source>
</evidence>
<dbReference type="Gene3D" id="1.20.5.340">
    <property type="match status" value="1"/>
</dbReference>
<name>I0J3B1_ARAHH</name>
<evidence type="ECO:0000256" key="1">
    <source>
        <dbReference type="SAM" id="Coils"/>
    </source>
</evidence>
<evidence type="ECO:0000256" key="2">
    <source>
        <dbReference type="SAM" id="MobiDB-lite"/>
    </source>
</evidence>
<proteinExistence type="predicted"/>
<feature type="coiled-coil region" evidence="1">
    <location>
        <begin position="547"/>
        <end position="581"/>
    </location>
</feature>
<accession>I0J3B1</accession>
<keyword evidence="1" id="KW-0175">Coiled coil</keyword>
<dbReference type="EMBL" id="HE601748">
    <property type="protein sequence ID" value="CCD74471.1"/>
    <property type="molecule type" value="Genomic_DNA"/>
</dbReference>
<feature type="region of interest" description="Disordered" evidence="2">
    <location>
        <begin position="1"/>
        <end position="28"/>
    </location>
</feature>
<feature type="compositionally biased region" description="Basic and acidic residues" evidence="2">
    <location>
        <begin position="413"/>
        <end position="435"/>
    </location>
</feature>
<reference evidence="3" key="1">
    <citation type="journal article" date="2013" name="New Phytol.">
        <title>Plant Defensin type 1 (PDF1): protein promiscuity and expression variation within the Arabidopsis genus shed light on zinc tolerance acquisition in Arabidopsis halleri.</title>
        <authorList>
            <person name="Shahzad Z."/>
            <person name="Ranwez V."/>
            <person name="Fizames C."/>
            <person name="Marques L."/>
            <person name="Le Martret B."/>
            <person name="Alassimone J."/>
            <person name="Gode C."/>
            <person name="Lacombe E."/>
            <person name="Castillo T."/>
            <person name="Saumitou-Laprade P."/>
            <person name="Berthomieu P."/>
            <person name="Gosti F."/>
        </authorList>
    </citation>
    <scope>NUCLEOTIDE SEQUENCE</scope>
    <source>
        <tissue evidence="3">Leaves</tissue>
    </source>
</reference>
<organism evidence="3">
    <name type="scientific">Arabidopsis halleri subsp. halleri</name>
    <name type="common">Arabis halleri</name>
    <dbReference type="NCBI Taxonomy" id="81971"/>
    <lineage>
        <taxon>Eukaryota</taxon>
        <taxon>Viridiplantae</taxon>
        <taxon>Streptophyta</taxon>
        <taxon>Embryophyta</taxon>
        <taxon>Tracheophyta</taxon>
        <taxon>Spermatophyta</taxon>
        <taxon>Magnoliopsida</taxon>
        <taxon>eudicotyledons</taxon>
        <taxon>Gunneridae</taxon>
        <taxon>Pentapetalae</taxon>
        <taxon>rosids</taxon>
        <taxon>malvids</taxon>
        <taxon>Brassicales</taxon>
        <taxon>Brassicaceae</taxon>
        <taxon>Camelineae</taxon>
        <taxon>Arabidopsis</taxon>
    </lineage>
</organism>
<dbReference type="AlphaFoldDB" id="I0J3B1"/>
<feature type="compositionally biased region" description="Basic and acidic residues" evidence="2">
    <location>
        <begin position="325"/>
        <end position="334"/>
    </location>
</feature>
<feature type="region of interest" description="Disordered" evidence="2">
    <location>
        <begin position="718"/>
        <end position="788"/>
    </location>
</feature>
<feature type="region of interest" description="Disordered" evidence="2">
    <location>
        <begin position="317"/>
        <end position="438"/>
    </location>
</feature>